<feature type="compositionally biased region" description="Basic residues" evidence="1">
    <location>
        <begin position="71"/>
        <end position="82"/>
    </location>
</feature>
<accession>A0ABM1MED3</accession>
<feature type="region of interest" description="Disordered" evidence="1">
    <location>
        <begin position="28"/>
        <end position="103"/>
    </location>
</feature>
<reference evidence="3" key="1">
    <citation type="submission" date="2025-08" db="UniProtKB">
        <authorList>
            <consortium name="RefSeq"/>
        </authorList>
    </citation>
    <scope>IDENTIFICATION</scope>
    <source>
        <tissue evidence="3">Whole Larva</tissue>
    </source>
</reference>
<organism evidence="2 3">
    <name type="scientific">Nicrophorus vespilloides</name>
    <name type="common">Boreal carrion beetle</name>
    <dbReference type="NCBI Taxonomy" id="110193"/>
    <lineage>
        <taxon>Eukaryota</taxon>
        <taxon>Metazoa</taxon>
        <taxon>Ecdysozoa</taxon>
        <taxon>Arthropoda</taxon>
        <taxon>Hexapoda</taxon>
        <taxon>Insecta</taxon>
        <taxon>Pterygota</taxon>
        <taxon>Neoptera</taxon>
        <taxon>Endopterygota</taxon>
        <taxon>Coleoptera</taxon>
        <taxon>Polyphaga</taxon>
        <taxon>Staphyliniformia</taxon>
        <taxon>Silphidae</taxon>
        <taxon>Nicrophorinae</taxon>
        <taxon>Nicrophorus</taxon>
    </lineage>
</organism>
<evidence type="ECO:0000313" key="2">
    <source>
        <dbReference type="Proteomes" id="UP000695000"/>
    </source>
</evidence>
<evidence type="ECO:0000313" key="3">
    <source>
        <dbReference type="RefSeq" id="XP_017772933.1"/>
    </source>
</evidence>
<evidence type="ECO:0000256" key="1">
    <source>
        <dbReference type="SAM" id="MobiDB-lite"/>
    </source>
</evidence>
<dbReference type="Proteomes" id="UP000695000">
    <property type="component" value="Unplaced"/>
</dbReference>
<proteinExistence type="predicted"/>
<dbReference type="GeneID" id="108560027"/>
<gene>
    <name evidence="3" type="primary">LOC108560027</name>
</gene>
<name>A0ABM1MED3_NICVS</name>
<sequence length="131" mass="15047">MKPTTLTFNGRSSVEEWKGVENVYTGLADDERASNKQPKYFESPSPTSVVQGAGAGAFPSSFATTDPQYQRKYRSFNKYGPKKSKDPRRSLPKPRPKPLQLEHEKYYDHIFPKHSYNDVYYQPNSLDHAEL</sequence>
<protein>
    <submittedName>
        <fullName evidence="3">Uncharacterized protein LOC108560027</fullName>
    </submittedName>
</protein>
<dbReference type="RefSeq" id="XP_017772933.1">
    <property type="nucleotide sequence ID" value="XM_017917444.1"/>
</dbReference>
<keyword evidence="2" id="KW-1185">Reference proteome</keyword>